<keyword evidence="1" id="KW-0812">Transmembrane</keyword>
<dbReference type="EMBL" id="HBHK01009396">
    <property type="protein sequence ID" value="CAD9677495.1"/>
    <property type="molecule type" value="Transcribed_RNA"/>
</dbReference>
<reference evidence="2" key="1">
    <citation type="submission" date="2021-01" db="EMBL/GenBank/DDBJ databases">
        <authorList>
            <person name="Corre E."/>
            <person name="Pelletier E."/>
            <person name="Niang G."/>
            <person name="Scheremetjew M."/>
            <person name="Finn R."/>
            <person name="Kale V."/>
            <person name="Holt S."/>
            <person name="Cochrane G."/>
            <person name="Meng A."/>
            <person name="Brown T."/>
            <person name="Cohen L."/>
        </authorList>
    </citation>
    <scope>NUCLEOTIDE SEQUENCE</scope>
    <source>
        <strain evidence="2">NY070348D</strain>
    </source>
</reference>
<feature type="transmembrane region" description="Helical" evidence="1">
    <location>
        <begin position="211"/>
        <end position="232"/>
    </location>
</feature>
<accession>A0A7S2RRC4</accession>
<organism evidence="2">
    <name type="scientific">Mucochytrium quahogii</name>
    <dbReference type="NCBI Taxonomy" id="96639"/>
    <lineage>
        <taxon>Eukaryota</taxon>
        <taxon>Sar</taxon>
        <taxon>Stramenopiles</taxon>
        <taxon>Bigyra</taxon>
        <taxon>Labyrinthulomycetes</taxon>
        <taxon>Thraustochytrida</taxon>
        <taxon>Thraustochytriidae</taxon>
        <taxon>Mucochytrium</taxon>
    </lineage>
</organism>
<feature type="transmembrane region" description="Helical" evidence="1">
    <location>
        <begin position="291"/>
        <end position="317"/>
    </location>
</feature>
<gene>
    <name evidence="2" type="ORF">QSP1433_LOCUS5815</name>
</gene>
<feature type="transmembrane region" description="Helical" evidence="1">
    <location>
        <begin position="87"/>
        <end position="109"/>
    </location>
</feature>
<keyword evidence="1" id="KW-0472">Membrane</keyword>
<dbReference type="AlphaFoldDB" id="A0A7S2RRC4"/>
<feature type="transmembrane region" description="Helical" evidence="1">
    <location>
        <begin position="141"/>
        <end position="165"/>
    </location>
</feature>
<keyword evidence="1" id="KW-1133">Transmembrane helix</keyword>
<feature type="transmembrane region" description="Helical" evidence="1">
    <location>
        <begin position="337"/>
        <end position="356"/>
    </location>
</feature>
<feature type="transmembrane region" description="Helical" evidence="1">
    <location>
        <begin position="49"/>
        <end position="75"/>
    </location>
</feature>
<feature type="transmembrane region" description="Helical" evidence="1">
    <location>
        <begin position="186"/>
        <end position="205"/>
    </location>
</feature>
<evidence type="ECO:0000313" key="2">
    <source>
        <dbReference type="EMBL" id="CAD9677495.1"/>
    </source>
</evidence>
<sequence>MACGGGCPALEECIVDVSWDSGTSPDGKCFCLTDFGWVGPECTQLGPTAILYAVVSSLIVVALLLMLFSAAVDVWRVIVNARLRQMGTLMVTMLYVVVAGIAVLAHRVLEIATLFTPKDIVEVEDYKGDLYKTHKLYNLQFFSPLVILSFVVGILALFRVGVLWLQVADSAIHLHEAQQRIRMFTYITRTCEVVFVLTYIVVYLVGGFDRYYVGFWISLPFFLGVFLLSFWARVKIVSLLSTAARLERQQLSLGLNSSANDAPQRSSSGISFWLRGSNLPQKDRLPTEKTLVLIVRYSNAIMVICLLYICFGIPYALFYTWGKEEYSPYNRIGALPVFWTILNILGTLTVIIVQRVTHSSIQNKLKHVSKKEERGNGVELMEETVSSALGDSEDKFNSGDMVAI</sequence>
<proteinExistence type="predicted"/>
<name>A0A7S2RRC4_9STRA</name>
<protein>
    <submittedName>
        <fullName evidence="2">Uncharacterized protein</fullName>
    </submittedName>
</protein>
<evidence type="ECO:0000256" key="1">
    <source>
        <dbReference type="SAM" id="Phobius"/>
    </source>
</evidence>